<accession>A0A833QZM7</accession>
<dbReference type="InterPro" id="IPR011990">
    <property type="entry name" value="TPR-like_helical_dom_sf"/>
</dbReference>
<dbReference type="Proteomes" id="UP000623129">
    <property type="component" value="Unassembled WGS sequence"/>
</dbReference>
<organism evidence="3 4">
    <name type="scientific">Carex littledalei</name>
    <dbReference type="NCBI Taxonomy" id="544730"/>
    <lineage>
        <taxon>Eukaryota</taxon>
        <taxon>Viridiplantae</taxon>
        <taxon>Streptophyta</taxon>
        <taxon>Embryophyta</taxon>
        <taxon>Tracheophyta</taxon>
        <taxon>Spermatophyta</taxon>
        <taxon>Magnoliopsida</taxon>
        <taxon>Liliopsida</taxon>
        <taxon>Poales</taxon>
        <taxon>Cyperaceae</taxon>
        <taxon>Cyperoideae</taxon>
        <taxon>Cariceae</taxon>
        <taxon>Carex</taxon>
        <taxon>Carex subgen. Euthyceras</taxon>
    </lineage>
</organism>
<dbReference type="EMBL" id="SWLB01000004">
    <property type="protein sequence ID" value="KAF3339335.1"/>
    <property type="molecule type" value="Genomic_DNA"/>
</dbReference>
<reference evidence="3" key="1">
    <citation type="submission" date="2020-01" db="EMBL/GenBank/DDBJ databases">
        <title>Genome sequence of Kobresia littledalei, the first chromosome-level genome in the family Cyperaceae.</title>
        <authorList>
            <person name="Qu G."/>
        </authorList>
    </citation>
    <scope>NUCLEOTIDE SEQUENCE</scope>
    <source>
        <strain evidence="3">C.B.Clarke</strain>
        <tissue evidence="3">Leaf</tissue>
    </source>
</reference>
<dbReference type="PANTHER" id="PTHR47493:SF1">
    <property type="entry name" value="OS08G0520200 PROTEIN"/>
    <property type="match status" value="1"/>
</dbReference>
<dbReference type="Gene3D" id="1.25.40.10">
    <property type="entry name" value="Tetratricopeptide repeat domain"/>
    <property type="match status" value="2"/>
</dbReference>
<keyword evidence="1" id="KW-0677">Repeat</keyword>
<dbReference type="InterPro" id="IPR002885">
    <property type="entry name" value="PPR_rpt"/>
</dbReference>
<evidence type="ECO:0000313" key="4">
    <source>
        <dbReference type="Proteomes" id="UP000623129"/>
    </source>
</evidence>
<name>A0A833QZM7_9POAL</name>
<sequence>MQTVLTVTSLAGNCNCCFSPNSLSRSTSTSIHAHLNSTSKSNLTLNSQHQHRIEHLLGELNPQCEKSCRNVSSLLLHYANNGLFAEAQSLCDEILYSSFFAPTNSNIDLDLVSSLIQCYAQMDRFEDILPIIDDITSRNRTDNEISRSVYSLAVFCFGKAGLLELMEETLYKMTSKGLKIDSFTGNTFVKYYSCHGSISDMEYVYQRLKKSQISVEKDTIRVMASKYIRERKYFKLGEFVKDVGLGRLNVGNLLWNLLLLSYAVNFKMKTLQREFLNMLDNGFKPDLNTFNVRALAFSKMCMFWDLHLSLNHMKSERVGPDLVMYGCFVDAYLERRLGRNLPFVLEKMGMGRVPVVRTDPLVFEAFGKGDFHASSEILLESVKNKRWSYTELVRVYLKKRYRSNQIFWNY</sequence>
<evidence type="ECO:0000256" key="1">
    <source>
        <dbReference type="ARBA" id="ARBA00022737"/>
    </source>
</evidence>
<protein>
    <submittedName>
        <fullName evidence="3">Pentatricopeptide repeat-containing protein</fullName>
    </submittedName>
</protein>
<dbReference type="AlphaFoldDB" id="A0A833QZM7"/>
<comment type="caution">
    <text evidence="3">The sequence shown here is derived from an EMBL/GenBank/DDBJ whole genome shotgun (WGS) entry which is preliminary data.</text>
</comment>
<dbReference type="OrthoDB" id="762539at2759"/>
<keyword evidence="4" id="KW-1185">Reference proteome</keyword>
<proteinExistence type="predicted"/>
<dbReference type="PANTHER" id="PTHR47493">
    <property type="entry name" value="OS08G0520200 PROTEIN"/>
    <property type="match status" value="1"/>
</dbReference>
<evidence type="ECO:0000256" key="2">
    <source>
        <dbReference type="ARBA" id="ARBA00022946"/>
    </source>
</evidence>
<keyword evidence="2" id="KW-0809">Transit peptide</keyword>
<gene>
    <name evidence="3" type="ORF">FCM35_KLT16806</name>
</gene>
<dbReference type="Pfam" id="PF01535">
    <property type="entry name" value="PPR"/>
    <property type="match status" value="1"/>
</dbReference>
<evidence type="ECO:0000313" key="3">
    <source>
        <dbReference type="EMBL" id="KAF3339335.1"/>
    </source>
</evidence>